<dbReference type="Proteomes" id="UP000189981">
    <property type="component" value="Unassembled WGS sequence"/>
</dbReference>
<evidence type="ECO:0000313" key="3">
    <source>
        <dbReference type="Proteomes" id="UP000189981"/>
    </source>
</evidence>
<dbReference type="InterPro" id="IPR025411">
    <property type="entry name" value="DUF4136"/>
</dbReference>
<dbReference type="OrthoDB" id="118896at2"/>
<dbReference type="Pfam" id="PF13590">
    <property type="entry name" value="DUF4136"/>
    <property type="match status" value="1"/>
</dbReference>
<protein>
    <recommendedName>
        <fullName evidence="1">DUF4136 domain-containing protein</fullName>
    </recommendedName>
</protein>
<organism evidence="2 3">
    <name type="scientific">Daejeonella lutea</name>
    <dbReference type="NCBI Taxonomy" id="572036"/>
    <lineage>
        <taxon>Bacteria</taxon>
        <taxon>Pseudomonadati</taxon>
        <taxon>Bacteroidota</taxon>
        <taxon>Sphingobacteriia</taxon>
        <taxon>Sphingobacteriales</taxon>
        <taxon>Sphingobacteriaceae</taxon>
        <taxon>Daejeonella</taxon>
    </lineage>
</organism>
<proteinExistence type="predicted"/>
<keyword evidence="3" id="KW-1185">Reference proteome</keyword>
<dbReference type="AlphaFoldDB" id="A0A1T5F7A9"/>
<reference evidence="3" key="1">
    <citation type="submission" date="2017-02" db="EMBL/GenBank/DDBJ databases">
        <authorList>
            <person name="Varghese N."/>
            <person name="Submissions S."/>
        </authorList>
    </citation>
    <scope>NUCLEOTIDE SEQUENCE [LARGE SCALE GENOMIC DNA]</scope>
    <source>
        <strain evidence="3">DSM 22385</strain>
    </source>
</reference>
<dbReference type="RefSeq" id="WP_079703975.1">
    <property type="nucleotide sequence ID" value="NZ_FUYR01000006.1"/>
</dbReference>
<dbReference type="Gene3D" id="3.30.160.670">
    <property type="match status" value="1"/>
</dbReference>
<dbReference type="PROSITE" id="PS51257">
    <property type="entry name" value="PROKAR_LIPOPROTEIN"/>
    <property type="match status" value="1"/>
</dbReference>
<dbReference type="EMBL" id="FUYR01000006">
    <property type="protein sequence ID" value="SKB92034.1"/>
    <property type="molecule type" value="Genomic_DNA"/>
</dbReference>
<evidence type="ECO:0000259" key="1">
    <source>
        <dbReference type="Pfam" id="PF13590"/>
    </source>
</evidence>
<dbReference type="STRING" id="572036.SAMN05661099_3473"/>
<sequence>MKKLMLLFALSTIMLGACSPYNYYSYKSDKTDFSKYRTFAWLPSKDAKGNGIFDNSIAEERIIEATSQALSKKGLELNNEQPDLLIKYTAVVDDKTRTTSNPVYYRAPSYYVPRVAYSGGRRYYYYQFVNPFPVYVGSEMRKENFEEGSVMIDLIDRATSKVIWRGWGKGQVNDPEKAVEDIPEVIEKIFGKFPAT</sequence>
<accession>A0A1T5F7A9</accession>
<name>A0A1T5F7A9_9SPHI</name>
<gene>
    <name evidence="2" type="ORF">SAMN05661099_3473</name>
</gene>
<feature type="domain" description="DUF4136" evidence="1">
    <location>
        <begin position="25"/>
        <end position="194"/>
    </location>
</feature>
<evidence type="ECO:0000313" key="2">
    <source>
        <dbReference type="EMBL" id="SKB92034.1"/>
    </source>
</evidence>